<dbReference type="SUPFAM" id="SSF54427">
    <property type="entry name" value="NTF2-like"/>
    <property type="match status" value="1"/>
</dbReference>
<dbReference type="EMBL" id="AP022871">
    <property type="protein sequence ID" value="BCB83859.1"/>
    <property type="molecule type" value="Genomic_DNA"/>
</dbReference>
<dbReference type="Pfam" id="PF13577">
    <property type="entry name" value="SnoaL_4"/>
    <property type="match status" value="1"/>
</dbReference>
<dbReference type="KEGG" id="psuu:Psuf_011720"/>
<organism evidence="2 3">
    <name type="scientific">Phytohabitans suffuscus</name>
    <dbReference type="NCBI Taxonomy" id="624315"/>
    <lineage>
        <taxon>Bacteria</taxon>
        <taxon>Bacillati</taxon>
        <taxon>Actinomycetota</taxon>
        <taxon>Actinomycetes</taxon>
        <taxon>Micromonosporales</taxon>
        <taxon>Micromonosporaceae</taxon>
    </lineage>
</organism>
<protein>
    <recommendedName>
        <fullName evidence="1">SnoaL-like domain-containing protein</fullName>
    </recommendedName>
</protein>
<dbReference type="Gene3D" id="3.10.450.50">
    <property type="match status" value="1"/>
</dbReference>
<dbReference type="RefSeq" id="WP_173154634.1">
    <property type="nucleotide sequence ID" value="NZ_AP022871.1"/>
</dbReference>
<evidence type="ECO:0000313" key="3">
    <source>
        <dbReference type="Proteomes" id="UP000503011"/>
    </source>
</evidence>
<feature type="domain" description="SnoaL-like" evidence="1">
    <location>
        <begin position="13"/>
        <end position="126"/>
    </location>
</feature>
<accession>A0A6F8YCV8</accession>
<reference evidence="2 3" key="1">
    <citation type="submission" date="2020-03" db="EMBL/GenBank/DDBJ databases">
        <title>Whole genome shotgun sequence of Phytohabitans suffuscus NBRC 105367.</title>
        <authorList>
            <person name="Komaki H."/>
            <person name="Tamura T."/>
        </authorList>
    </citation>
    <scope>NUCLEOTIDE SEQUENCE [LARGE SCALE GENOMIC DNA]</scope>
    <source>
        <strain evidence="2 3">NBRC 105367</strain>
    </source>
</reference>
<gene>
    <name evidence="2" type="ORF">Psuf_011720</name>
</gene>
<dbReference type="InterPro" id="IPR032710">
    <property type="entry name" value="NTF2-like_dom_sf"/>
</dbReference>
<evidence type="ECO:0000259" key="1">
    <source>
        <dbReference type="Pfam" id="PF13577"/>
    </source>
</evidence>
<name>A0A6F8YCV8_9ACTN</name>
<dbReference type="AlphaFoldDB" id="A0A6F8YCV8"/>
<sequence>MDDVNALAARLRRMERMERARGLLHEYAAAVDERSVEAVVALFHPEAVLRNPRGLFTGTAEIAGAYRTAWDLDPSHKRHFIATPRLAVGPDEVIGAAAHFHFIGRGPDLSVIGWGAYDTRIDVTDDDRAGFRSMTITVHLSTDITAGWALDGTSG</sequence>
<proteinExistence type="predicted"/>
<dbReference type="Proteomes" id="UP000503011">
    <property type="component" value="Chromosome"/>
</dbReference>
<evidence type="ECO:0000313" key="2">
    <source>
        <dbReference type="EMBL" id="BCB83859.1"/>
    </source>
</evidence>
<keyword evidence="3" id="KW-1185">Reference proteome</keyword>
<reference evidence="2 3" key="2">
    <citation type="submission" date="2020-03" db="EMBL/GenBank/DDBJ databases">
        <authorList>
            <person name="Ichikawa N."/>
            <person name="Kimura A."/>
            <person name="Kitahashi Y."/>
            <person name="Uohara A."/>
        </authorList>
    </citation>
    <scope>NUCLEOTIDE SEQUENCE [LARGE SCALE GENOMIC DNA]</scope>
    <source>
        <strain evidence="2 3">NBRC 105367</strain>
    </source>
</reference>
<dbReference type="InterPro" id="IPR037401">
    <property type="entry name" value="SnoaL-like"/>
</dbReference>